<reference evidence="5 6" key="1">
    <citation type="journal article" date="2019" name="Mol. Biol. Evol.">
        <title>Blast fungal genomes show frequent chromosomal changes, gene gains and losses, and effector gene turnover.</title>
        <authorList>
            <person name="Gomez Luciano L.B."/>
            <person name="Jason Tsai I."/>
            <person name="Chuma I."/>
            <person name="Tosa Y."/>
            <person name="Chen Y.H."/>
            <person name="Li J.Y."/>
            <person name="Li M.Y."/>
            <person name="Jade Lu M.Y."/>
            <person name="Nakayashiki H."/>
            <person name="Li W.H."/>
        </authorList>
    </citation>
    <scope>NUCLEOTIDE SEQUENCE [LARGE SCALE GENOMIC DNA]</scope>
    <source>
        <strain evidence="5">MZ5-1-6</strain>
    </source>
</reference>
<keyword evidence="3" id="KW-0440">LIM domain</keyword>
<dbReference type="Gene3D" id="2.10.110.10">
    <property type="entry name" value="Cysteine Rich Protein"/>
    <property type="match status" value="1"/>
</dbReference>
<dbReference type="Proteomes" id="UP000294847">
    <property type="component" value="Chromosome 3"/>
</dbReference>
<evidence type="ECO:0000259" key="4">
    <source>
        <dbReference type="PROSITE" id="PS50023"/>
    </source>
</evidence>
<dbReference type="PROSITE" id="PS50023">
    <property type="entry name" value="LIM_DOMAIN_2"/>
    <property type="match status" value="1"/>
</dbReference>
<keyword evidence="2 3" id="KW-0862">Zinc</keyword>
<keyword evidence="1 3" id="KW-0479">Metal-binding</keyword>
<sequence>MQPILDTSVSPRRPVLSAAASEPSISTLRPVFKDSLNPRHRPAFICSFCHQAHRSFAHVVGESARLTCEGCYRALVDLAVCWKCGELVYRGDACISLGWCFWHRVCFGCLFCGGRTSMQGAWGRGGGGGGEEDWQDEFCTSRGAAVELDEIPLCQHCLLNLAGEGADEDEIVRLALDSAHKGDSQLIRARYEKNKQATSGSDAALPEAQDEPCCQLIVSLIR</sequence>
<accession>A0A4P7NA66</accession>
<evidence type="ECO:0000256" key="1">
    <source>
        <dbReference type="ARBA" id="ARBA00022723"/>
    </source>
</evidence>
<evidence type="ECO:0000313" key="5">
    <source>
        <dbReference type="EMBL" id="QBZ59687.1"/>
    </source>
</evidence>
<protein>
    <recommendedName>
        <fullName evidence="4">LIM zinc-binding domain-containing protein</fullName>
    </recommendedName>
</protein>
<name>A0A4P7NA66_PYROR</name>
<proteinExistence type="predicted"/>
<evidence type="ECO:0000256" key="3">
    <source>
        <dbReference type="PROSITE-ProRule" id="PRU00125"/>
    </source>
</evidence>
<dbReference type="GO" id="GO:0030695">
    <property type="term" value="F:GTPase regulator activity"/>
    <property type="evidence" value="ECO:0007669"/>
    <property type="project" value="UniProtKB-ARBA"/>
</dbReference>
<dbReference type="AlphaFoldDB" id="A0A4P7NA66"/>
<evidence type="ECO:0000313" key="6">
    <source>
        <dbReference type="Proteomes" id="UP000294847"/>
    </source>
</evidence>
<dbReference type="EMBL" id="CP034206">
    <property type="protein sequence ID" value="QBZ59687.1"/>
    <property type="molecule type" value="Genomic_DNA"/>
</dbReference>
<dbReference type="GO" id="GO:0046872">
    <property type="term" value="F:metal ion binding"/>
    <property type="evidence" value="ECO:0007669"/>
    <property type="project" value="UniProtKB-KW"/>
</dbReference>
<organism evidence="5 6">
    <name type="scientific">Pyricularia oryzae</name>
    <name type="common">Rice blast fungus</name>
    <name type="synonym">Magnaporthe oryzae</name>
    <dbReference type="NCBI Taxonomy" id="318829"/>
    <lineage>
        <taxon>Eukaryota</taxon>
        <taxon>Fungi</taxon>
        <taxon>Dikarya</taxon>
        <taxon>Ascomycota</taxon>
        <taxon>Pezizomycotina</taxon>
        <taxon>Sordariomycetes</taxon>
        <taxon>Sordariomycetidae</taxon>
        <taxon>Magnaporthales</taxon>
        <taxon>Pyriculariaceae</taxon>
        <taxon>Pyricularia</taxon>
    </lineage>
</organism>
<dbReference type="InterPro" id="IPR001781">
    <property type="entry name" value="Znf_LIM"/>
</dbReference>
<evidence type="ECO:0000256" key="2">
    <source>
        <dbReference type="ARBA" id="ARBA00022833"/>
    </source>
</evidence>
<feature type="domain" description="LIM zinc-binding" evidence="4">
    <location>
        <begin position="79"/>
        <end position="164"/>
    </location>
</feature>
<gene>
    <name evidence="5" type="ORF">PoMZ_04650</name>
</gene>